<proteinExistence type="predicted"/>
<accession>A0A8K0NRU4</accession>
<name>A0A8K0NRU4_9TREE</name>
<sequence>MDWPASTTDIGVVERQNRHKGRQKTRRIARYDKSAGLVREQREVKSRRPYILAGPILDYGADGPATLGKVNASVDASRKGKERERWEWKYATAERDEERYKFRADTPSRLFPPTWKSSATPLQPEPASEDIAASNAARAAEVVRKQEIAEAMAGLEGMAGIDSALLETLFDETPLQASRPQNRPEDQEDTHVLPVGVGNRLAHEVEGQVETEDQKDLGNPNKLAVLSFAGSRAELDPVYFLAFPSGEDRRSLNISPFRKARNRAGKMDMAFCPTAAPCMVFPSPILQISVSCAHAARTSARNTVYLAIRLEMFTYIVSVDVVLDLQIFRSSTLRSRLFPLGMSPVQVREVDRIDLARTKGARHMDVAMHPTKRRECVIVDDTGKLWRWRMVTNRTFAEVSTYGKVSKFGRSRVKSDESFYRLAWHEWERNLIVITSKTVEIVDTATGASRRVIDFVNSSTRILDLYSNFDLDQATYAAILTTETIVWFDPAHDGRIMLSWKHYLPKSDSLRLLVVPSAKRMTVAVLSLKRGILTAFPVEESGSILRILVQPYDILASACLEAGQALDNAALVSLMRGSRVTWHLLSMTETGEVAGAGFMLNEEAHRGFNSSFESKWSGAVGKLDPTSDAVEHVHHPMKDLEDDIPTKERDMQRFWNSLTTRAQAERGRPLRTDEMRRLVMDQEELYGMGILTGLDVAAMVNDDEEKDVLIGSPYLRGYDLEAADQAHRLQEELDRFSESKLARKIQTLSSPVRTSQTVPQSDPSIEVSPNGQDGAVDEPAFARLAARRLAIDLQLSRTAIPTDDRLSIQSIMAEGLVVHDLPQEMASGPKGPELNYLRRKPKLQSRTEDTRMKENKAATMTALLAQWGIGTDPTGYAWPGITSHITGTRVVVEPKVAAPPPERLQPVRPFAPEMQTQPIFESRRRDPLMSSQSQGADEMASTQMLPGPFANRNTVSFRRGGAKKRTIGF</sequence>
<dbReference type="InterPro" id="IPR019350">
    <property type="entry name" value="RNA_pol_I-sp_TIF_RRN6-like"/>
</dbReference>
<dbReference type="AlphaFoldDB" id="A0A8K0NRU4"/>
<gene>
    <name evidence="3" type="ORF">FFLO_02427</name>
</gene>
<keyword evidence="4" id="KW-1185">Reference proteome</keyword>
<comment type="caution">
    <text evidence="3">The sequence shown here is derived from an EMBL/GenBank/DDBJ whole genome shotgun (WGS) entry which is preliminary data.</text>
</comment>
<evidence type="ECO:0000313" key="3">
    <source>
        <dbReference type="EMBL" id="KAG7562145.1"/>
    </source>
</evidence>
<organism evidence="3 4">
    <name type="scientific">Filobasidium floriforme</name>
    <dbReference type="NCBI Taxonomy" id="5210"/>
    <lineage>
        <taxon>Eukaryota</taxon>
        <taxon>Fungi</taxon>
        <taxon>Dikarya</taxon>
        <taxon>Basidiomycota</taxon>
        <taxon>Agaricomycotina</taxon>
        <taxon>Tremellomycetes</taxon>
        <taxon>Filobasidiales</taxon>
        <taxon>Filobasidiaceae</taxon>
        <taxon>Filobasidium</taxon>
    </lineage>
</organism>
<evidence type="ECO:0000259" key="2">
    <source>
        <dbReference type="Pfam" id="PF10214"/>
    </source>
</evidence>
<feature type="compositionally biased region" description="Polar residues" evidence="1">
    <location>
        <begin position="747"/>
        <end position="771"/>
    </location>
</feature>
<dbReference type="EMBL" id="JABELV010000038">
    <property type="protein sequence ID" value="KAG7562145.1"/>
    <property type="molecule type" value="Genomic_DNA"/>
</dbReference>
<dbReference type="Pfam" id="PF10214">
    <property type="entry name" value="Rrn6_beta-prop"/>
    <property type="match status" value="1"/>
</dbReference>
<dbReference type="InterPro" id="IPR048535">
    <property type="entry name" value="RRN6_beta-prop"/>
</dbReference>
<reference evidence="3" key="1">
    <citation type="submission" date="2020-04" db="EMBL/GenBank/DDBJ databases">
        <title>Analysis of mating type loci in Filobasidium floriforme.</title>
        <authorList>
            <person name="Nowrousian M."/>
        </authorList>
    </citation>
    <scope>NUCLEOTIDE SEQUENCE</scope>
    <source>
        <strain evidence="3">CBS 6242</strain>
    </source>
</reference>
<feature type="region of interest" description="Disordered" evidence="1">
    <location>
        <begin position="1"/>
        <end position="26"/>
    </location>
</feature>
<feature type="compositionally biased region" description="Basic residues" evidence="1">
    <location>
        <begin position="17"/>
        <end position="26"/>
    </location>
</feature>
<dbReference type="OrthoDB" id="2592017at2759"/>
<dbReference type="PANTHER" id="PTHR28221">
    <property type="entry name" value="RNA POLYMERASE I-SPECIFIC TRANSCRIPTION INITIATION FACTOR RRN6"/>
    <property type="match status" value="1"/>
</dbReference>
<evidence type="ECO:0000313" key="4">
    <source>
        <dbReference type="Proteomes" id="UP000812966"/>
    </source>
</evidence>
<feature type="region of interest" description="Disordered" evidence="1">
    <location>
        <begin position="747"/>
        <end position="776"/>
    </location>
</feature>
<dbReference type="PANTHER" id="PTHR28221:SF2">
    <property type="entry name" value="RNA POLYMERASE I-SPECIFIC TRANSCRIPTION INITIATION FACTOR RRN6"/>
    <property type="match status" value="1"/>
</dbReference>
<evidence type="ECO:0000256" key="1">
    <source>
        <dbReference type="SAM" id="MobiDB-lite"/>
    </source>
</evidence>
<feature type="domain" description="RRN6 beta-propeller" evidence="2">
    <location>
        <begin position="236"/>
        <end position="542"/>
    </location>
</feature>
<dbReference type="Proteomes" id="UP000812966">
    <property type="component" value="Unassembled WGS sequence"/>
</dbReference>
<protein>
    <recommendedName>
        <fullName evidence="2">RRN6 beta-propeller domain-containing protein</fullName>
    </recommendedName>
</protein>